<name>A0ABR0SAP2_9HYPO</name>
<gene>
    <name evidence="4" type="ORF">PT974_10717</name>
</gene>
<evidence type="ECO:0000256" key="2">
    <source>
        <dbReference type="SAM" id="MobiDB-lite"/>
    </source>
</evidence>
<evidence type="ECO:0000313" key="4">
    <source>
        <dbReference type="EMBL" id="KAK5989215.1"/>
    </source>
</evidence>
<dbReference type="Proteomes" id="UP001338125">
    <property type="component" value="Unassembled WGS sequence"/>
</dbReference>
<dbReference type="Pfam" id="PF01612">
    <property type="entry name" value="DNA_pol_A_exo1"/>
    <property type="match status" value="1"/>
</dbReference>
<dbReference type="Pfam" id="PF07896">
    <property type="entry name" value="DUF1674"/>
    <property type="match status" value="1"/>
</dbReference>
<feature type="compositionally biased region" description="Low complexity" evidence="2">
    <location>
        <begin position="296"/>
        <end position="310"/>
    </location>
</feature>
<sequence>MKNARFINTLEGIGDLVDWADRLGTEKGDLEPPLYIDVEGERLGRDGHVSLLTALVYPGQGLGCVHIIDIYTLGSAAFHAVGTCGKSLKDILESPQILKAFFDVRNDSDALYSHFGIKLRGVWDIQLMESANRRNTRARRLVSGLSRWSRDMETRKGGSYSAFNTRPLSDEIMAYCASDVQYLPLLFRKYRLGTVRWRKLVAEASQNRILASQKAGFQPHGGMEKALSPWSAEQHKILDSWSESSASVHFRFPNLLIVRLSRPGASGPSHGPTKPKPRPNPKFHHSTETTCPLLFHPTSSTATSHSHSPAFQPQQNNLYSFHPPNPSPTMRPFTLLRQRTPLPSLFPSSIRLSSSFTPRAGPPKLPADQQAEFERLQRSAAVSSAFQDISSQTQTQTPLVTESPRHTTTPTATTAATTETTATTQASKADDKEELNTGLFRGAPPEFEGEANPKTGEVGGPKNEPLRWGGDGDWSYNGRVTDF</sequence>
<reference evidence="4 5" key="1">
    <citation type="submission" date="2024-01" db="EMBL/GenBank/DDBJ databases">
        <title>Complete genome of Cladobotryum mycophilum ATHUM6906.</title>
        <authorList>
            <person name="Christinaki A.C."/>
            <person name="Myridakis A.I."/>
            <person name="Kouvelis V.N."/>
        </authorList>
    </citation>
    <scope>NUCLEOTIDE SEQUENCE [LARGE SCALE GENOMIC DNA]</scope>
    <source>
        <strain evidence="4 5">ATHUM6906</strain>
    </source>
</reference>
<dbReference type="SMART" id="SM00474">
    <property type="entry name" value="35EXOc"/>
    <property type="match status" value="1"/>
</dbReference>
<feature type="compositionally biased region" description="Polar residues" evidence="2">
    <location>
        <begin position="384"/>
        <end position="400"/>
    </location>
</feature>
<feature type="region of interest" description="Disordered" evidence="2">
    <location>
        <begin position="384"/>
        <end position="483"/>
    </location>
</feature>
<organism evidence="4 5">
    <name type="scientific">Cladobotryum mycophilum</name>
    <dbReference type="NCBI Taxonomy" id="491253"/>
    <lineage>
        <taxon>Eukaryota</taxon>
        <taxon>Fungi</taxon>
        <taxon>Dikarya</taxon>
        <taxon>Ascomycota</taxon>
        <taxon>Pezizomycotina</taxon>
        <taxon>Sordariomycetes</taxon>
        <taxon>Hypocreomycetidae</taxon>
        <taxon>Hypocreales</taxon>
        <taxon>Hypocreaceae</taxon>
        <taxon>Cladobotryum</taxon>
    </lineage>
</organism>
<proteinExistence type="inferred from homology"/>
<feature type="region of interest" description="Disordered" evidence="2">
    <location>
        <begin position="263"/>
        <end position="329"/>
    </location>
</feature>
<accession>A0ABR0SAP2</accession>
<dbReference type="InterPro" id="IPR012875">
    <property type="entry name" value="SDHF4"/>
</dbReference>
<evidence type="ECO:0000313" key="5">
    <source>
        <dbReference type="Proteomes" id="UP001338125"/>
    </source>
</evidence>
<feature type="compositionally biased region" description="Basic residues" evidence="2">
    <location>
        <begin position="273"/>
        <end position="284"/>
    </location>
</feature>
<comment type="caution">
    <text evidence="4">The sequence shown here is derived from an EMBL/GenBank/DDBJ whole genome shotgun (WGS) entry which is preliminary data.</text>
</comment>
<comment type="similarity">
    <text evidence="1">Belongs to the SDHAF4 family.</text>
</comment>
<evidence type="ECO:0000259" key="3">
    <source>
        <dbReference type="SMART" id="SM00474"/>
    </source>
</evidence>
<dbReference type="InterPro" id="IPR012337">
    <property type="entry name" value="RNaseH-like_sf"/>
</dbReference>
<evidence type="ECO:0000256" key="1">
    <source>
        <dbReference type="ARBA" id="ARBA00005701"/>
    </source>
</evidence>
<dbReference type="PANTHER" id="PTHR43040:SF1">
    <property type="entry name" value="RIBONUCLEASE D"/>
    <property type="match status" value="1"/>
</dbReference>
<dbReference type="SUPFAM" id="SSF53098">
    <property type="entry name" value="Ribonuclease H-like"/>
    <property type="match status" value="1"/>
</dbReference>
<dbReference type="PANTHER" id="PTHR43040">
    <property type="entry name" value="RIBONUCLEASE D"/>
    <property type="match status" value="1"/>
</dbReference>
<feature type="compositionally biased region" description="Low complexity" evidence="2">
    <location>
        <begin position="407"/>
        <end position="424"/>
    </location>
</feature>
<protein>
    <submittedName>
        <fullName evidence="4">Succinate dehydrogenase assembly factor 4</fullName>
    </submittedName>
</protein>
<keyword evidence="5" id="KW-1185">Reference proteome</keyword>
<dbReference type="Gene3D" id="3.30.420.10">
    <property type="entry name" value="Ribonuclease H-like superfamily/Ribonuclease H"/>
    <property type="match status" value="1"/>
</dbReference>
<dbReference type="InterPro" id="IPR002562">
    <property type="entry name" value="3'-5'_exonuclease_dom"/>
</dbReference>
<dbReference type="EMBL" id="JAVFKD010000015">
    <property type="protein sequence ID" value="KAK5989215.1"/>
    <property type="molecule type" value="Genomic_DNA"/>
</dbReference>
<dbReference type="InterPro" id="IPR036397">
    <property type="entry name" value="RNaseH_sf"/>
</dbReference>
<feature type="domain" description="3'-5' exonuclease" evidence="3">
    <location>
        <begin position="7"/>
        <end position="195"/>
    </location>
</feature>